<feature type="compositionally biased region" description="Low complexity" evidence="1">
    <location>
        <begin position="68"/>
        <end position="83"/>
    </location>
</feature>
<feature type="compositionally biased region" description="Polar residues" evidence="1">
    <location>
        <begin position="47"/>
        <end position="58"/>
    </location>
</feature>
<keyword evidence="3" id="KW-1185">Reference proteome</keyword>
<dbReference type="EMBL" id="JAULSY010000131">
    <property type="protein sequence ID" value="KAK0663423.1"/>
    <property type="molecule type" value="Genomic_DNA"/>
</dbReference>
<comment type="caution">
    <text evidence="2">The sequence shown here is derived from an EMBL/GenBank/DDBJ whole genome shotgun (WGS) entry which is preliminary data.</text>
</comment>
<sequence>MATHEDESNDLTSPPSLMSLMMAYTPPPPPPSPPPAAAIPPPPPPVTTENRTASSSITLEPPPTVAASESRSSSSTNTRETTTQVRILKRESIQIEIEQPPTADIGIESTVESGCLVDGVREKEAVAIVTPARSHQEEKRDGGHDEEVGGVKKGRGRRRGCGGCWGFWWGLVGRR</sequence>
<feature type="compositionally biased region" description="Basic and acidic residues" evidence="1">
    <location>
        <begin position="134"/>
        <end position="150"/>
    </location>
</feature>
<feature type="compositionally biased region" description="Pro residues" evidence="1">
    <location>
        <begin position="25"/>
        <end position="46"/>
    </location>
</feature>
<evidence type="ECO:0000313" key="3">
    <source>
        <dbReference type="Proteomes" id="UP001174997"/>
    </source>
</evidence>
<proteinExistence type="predicted"/>
<protein>
    <submittedName>
        <fullName evidence="2">Uncharacterized protein</fullName>
    </submittedName>
</protein>
<name>A0AA39Z3G6_9PEZI</name>
<feature type="region of interest" description="Disordered" evidence="1">
    <location>
        <begin position="1"/>
        <end position="83"/>
    </location>
</feature>
<accession>A0AA39Z3G6</accession>
<evidence type="ECO:0000256" key="1">
    <source>
        <dbReference type="SAM" id="MobiDB-lite"/>
    </source>
</evidence>
<gene>
    <name evidence="2" type="ORF">QBC41DRAFT_306828</name>
</gene>
<feature type="region of interest" description="Disordered" evidence="1">
    <location>
        <begin position="131"/>
        <end position="158"/>
    </location>
</feature>
<dbReference type="AlphaFoldDB" id="A0AA39Z3G6"/>
<dbReference type="Proteomes" id="UP001174997">
    <property type="component" value="Unassembled WGS sequence"/>
</dbReference>
<organism evidence="2 3">
    <name type="scientific">Cercophora samala</name>
    <dbReference type="NCBI Taxonomy" id="330535"/>
    <lineage>
        <taxon>Eukaryota</taxon>
        <taxon>Fungi</taxon>
        <taxon>Dikarya</taxon>
        <taxon>Ascomycota</taxon>
        <taxon>Pezizomycotina</taxon>
        <taxon>Sordariomycetes</taxon>
        <taxon>Sordariomycetidae</taxon>
        <taxon>Sordariales</taxon>
        <taxon>Lasiosphaeriaceae</taxon>
        <taxon>Cercophora</taxon>
    </lineage>
</organism>
<reference evidence="2" key="1">
    <citation type="submission" date="2023-06" db="EMBL/GenBank/DDBJ databases">
        <title>Genome-scale phylogeny and comparative genomics of the fungal order Sordariales.</title>
        <authorList>
            <consortium name="Lawrence Berkeley National Laboratory"/>
            <person name="Hensen N."/>
            <person name="Bonometti L."/>
            <person name="Westerberg I."/>
            <person name="Brannstrom I.O."/>
            <person name="Guillou S."/>
            <person name="Cros-Aarteil S."/>
            <person name="Calhoun S."/>
            <person name="Haridas S."/>
            <person name="Kuo A."/>
            <person name="Mondo S."/>
            <person name="Pangilinan J."/>
            <person name="Riley R."/>
            <person name="Labutti K."/>
            <person name="Andreopoulos B."/>
            <person name="Lipzen A."/>
            <person name="Chen C."/>
            <person name="Yanf M."/>
            <person name="Daum C."/>
            <person name="Ng V."/>
            <person name="Clum A."/>
            <person name="Steindorff A."/>
            <person name="Ohm R."/>
            <person name="Martin F."/>
            <person name="Silar P."/>
            <person name="Natvig D."/>
            <person name="Lalanne C."/>
            <person name="Gautier V."/>
            <person name="Ament-Velasquez S.L."/>
            <person name="Kruys A."/>
            <person name="Hutchinson M.I."/>
            <person name="Powell A.J."/>
            <person name="Barry K."/>
            <person name="Miller A.N."/>
            <person name="Grigoriev I.V."/>
            <person name="Debuchy R."/>
            <person name="Gladieux P."/>
            <person name="Thoren M.H."/>
            <person name="Johannesson H."/>
        </authorList>
    </citation>
    <scope>NUCLEOTIDE SEQUENCE</scope>
    <source>
        <strain evidence="2">CBS 307.81</strain>
    </source>
</reference>
<evidence type="ECO:0000313" key="2">
    <source>
        <dbReference type="EMBL" id="KAK0663423.1"/>
    </source>
</evidence>